<proteinExistence type="predicted"/>
<protein>
    <submittedName>
        <fullName evidence="1">Uncharacterized protein</fullName>
    </submittedName>
</protein>
<organism evidence="1 2">
    <name type="scientific">Stephania cephalantha</name>
    <dbReference type="NCBI Taxonomy" id="152367"/>
    <lineage>
        <taxon>Eukaryota</taxon>
        <taxon>Viridiplantae</taxon>
        <taxon>Streptophyta</taxon>
        <taxon>Embryophyta</taxon>
        <taxon>Tracheophyta</taxon>
        <taxon>Spermatophyta</taxon>
        <taxon>Magnoliopsida</taxon>
        <taxon>Ranunculales</taxon>
        <taxon>Menispermaceae</taxon>
        <taxon>Menispermoideae</taxon>
        <taxon>Cissampelideae</taxon>
        <taxon>Stephania</taxon>
    </lineage>
</organism>
<comment type="caution">
    <text evidence="1">The sequence shown here is derived from an EMBL/GenBank/DDBJ whole genome shotgun (WGS) entry which is preliminary data.</text>
</comment>
<gene>
    <name evidence="1" type="ORF">Scep_011112</name>
</gene>
<reference evidence="1 2" key="1">
    <citation type="submission" date="2024-01" db="EMBL/GenBank/DDBJ databases">
        <title>Genome assemblies of Stephania.</title>
        <authorList>
            <person name="Yang L."/>
        </authorList>
    </citation>
    <scope>NUCLEOTIDE SEQUENCE [LARGE SCALE GENOMIC DNA]</scope>
    <source>
        <strain evidence="1">JXDWG</strain>
        <tissue evidence="1">Leaf</tissue>
    </source>
</reference>
<dbReference type="Proteomes" id="UP001419268">
    <property type="component" value="Unassembled WGS sequence"/>
</dbReference>
<dbReference type="AlphaFoldDB" id="A0AAP0JCR4"/>
<sequence length="54" mass="6439">MLQTNTLHHLSYFRSRKPNFSFSDNSQIFEAYGFAKLDEMIWGRRPIGDSDEQR</sequence>
<accession>A0AAP0JCR4</accession>
<dbReference type="EMBL" id="JBBNAG010000005">
    <property type="protein sequence ID" value="KAK9131584.1"/>
    <property type="molecule type" value="Genomic_DNA"/>
</dbReference>
<evidence type="ECO:0000313" key="2">
    <source>
        <dbReference type="Proteomes" id="UP001419268"/>
    </source>
</evidence>
<name>A0AAP0JCR4_9MAGN</name>
<evidence type="ECO:0000313" key="1">
    <source>
        <dbReference type="EMBL" id="KAK9131584.1"/>
    </source>
</evidence>
<keyword evidence="2" id="KW-1185">Reference proteome</keyword>